<proteinExistence type="predicted"/>
<gene>
    <name evidence="1" type="ORF">FNU79_15790</name>
</gene>
<organism evidence="1 2">
    <name type="scientific">Deinococcus detaillensis</name>
    <dbReference type="NCBI Taxonomy" id="2592048"/>
    <lineage>
        <taxon>Bacteria</taxon>
        <taxon>Thermotogati</taxon>
        <taxon>Deinococcota</taxon>
        <taxon>Deinococci</taxon>
        <taxon>Deinococcales</taxon>
        <taxon>Deinococcaceae</taxon>
        <taxon>Deinococcus</taxon>
    </lineage>
</organism>
<protein>
    <submittedName>
        <fullName evidence="1">Uncharacterized protein</fullName>
    </submittedName>
</protein>
<comment type="caution">
    <text evidence="1">The sequence shown here is derived from an EMBL/GenBank/DDBJ whole genome shotgun (WGS) entry which is preliminary data.</text>
</comment>
<sequence>MFLKITALSPQAALPTFARLYGCPEQDFEATTEQLTLAWLVQDEVGETLGALGLRPSPSYGAELVGGAFPTSLQNEAAVILLRAALSTQTQLYAYAETHLLPVAALEAAGLRPFSAYTCMSGPVPISLPEIPKGFRIVALNEVEALEDRLSAQHSYSDRIGHTSATANDVQPNAGGCDDTLSRLAYDALDVPAGICRAWREGKQVSFSTPGVRSDVRHTALRRALLLSVCQAALSAKATQLTLQAWGDTADEQVEDLKLGLHLDKLTPIYVSAL</sequence>
<dbReference type="EMBL" id="VKDB01000025">
    <property type="protein sequence ID" value="TSA81090.1"/>
    <property type="molecule type" value="Genomic_DNA"/>
</dbReference>
<dbReference type="RefSeq" id="WP_143721759.1">
    <property type="nucleotide sequence ID" value="NZ_VKDB01000025.1"/>
</dbReference>
<name>A0A553ULL1_9DEIO</name>
<dbReference type="AlphaFoldDB" id="A0A553ULL1"/>
<reference evidence="1 2" key="1">
    <citation type="submission" date="2019-07" db="EMBL/GenBank/DDBJ databases">
        <title>Deinococcus detaillus sp. nov., isolated from humus soil in Antarctica.</title>
        <authorList>
            <person name="Zhang K."/>
        </authorList>
    </citation>
    <scope>NUCLEOTIDE SEQUENCE [LARGE SCALE GENOMIC DNA]</scope>
    <source>
        <strain evidence="1 2">H1</strain>
    </source>
</reference>
<keyword evidence="2" id="KW-1185">Reference proteome</keyword>
<dbReference type="OrthoDB" id="66920at2"/>
<dbReference type="Proteomes" id="UP000316092">
    <property type="component" value="Unassembled WGS sequence"/>
</dbReference>
<evidence type="ECO:0000313" key="1">
    <source>
        <dbReference type="EMBL" id="TSA81090.1"/>
    </source>
</evidence>
<dbReference type="Gene3D" id="3.40.630.30">
    <property type="match status" value="1"/>
</dbReference>
<accession>A0A553ULL1</accession>
<evidence type="ECO:0000313" key="2">
    <source>
        <dbReference type="Proteomes" id="UP000316092"/>
    </source>
</evidence>